<dbReference type="PRINTS" id="PR00778">
    <property type="entry name" value="HTHARSR"/>
</dbReference>
<dbReference type="Proteomes" id="UP001164745">
    <property type="component" value="Chromosome"/>
</dbReference>
<keyword evidence="1" id="KW-0805">Transcription regulation</keyword>
<keyword evidence="2" id="KW-0238">DNA-binding</keyword>
<dbReference type="InterPro" id="IPR036388">
    <property type="entry name" value="WH-like_DNA-bd_sf"/>
</dbReference>
<dbReference type="InterPro" id="IPR011991">
    <property type="entry name" value="ArsR-like_HTH"/>
</dbReference>
<keyword evidence="3" id="KW-0804">Transcription</keyword>
<dbReference type="PROSITE" id="PS50987">
    <property type="entry name" value="HTH_ARSR_2"/>
    <property type="match status" value="1"/>
</dbReference>
<dbReference type="PANTHER" id="PTHR33154:SF18">
    <property type="entry name" value="ARSENICAL RESISTANCE OPERON REPRESSOR"/>
    <property type="match status" value="1"/>
</dbReference>
<evidence type="ECO:0000313" key="6">
    <source>
        <dbReference type="Proteomes" id="UP001164745"/>
    </source>
</evidence>
<name>A0ABY7BG24_9FIRM</name>
<dbReference type="Pfam" id="PF01022">
    <property type="entry name" value="HTH_5"/>
    <property type="match status" value="1"/>
</dbReference>
<evidence type="ECO:0000259" key="4">
    <source>
        <dbReference type="PROSITE" id="PS50987"/>
    </source>
</evidence>
<evidence type="ECO:0000256" key="1">
    <source>
        <dbReference type="ARBA" id="ARBA00023015"/>
    </source>
</evidence>
<evidence type="ECO:0000313" key="5">
    <source>
        <dbReference type="EMBL" id="WAM31778.1"/>
    </source>
</evidence>
<dbReference type="NCBIfam" id="NF033788">
    <property type="entry name" value="HTH_metalloreg"/>
    <property type="match status" value="1"/>
</dbReference>
<dbReference type="PANTHER" id="PTHR33154">
    <property type="entry name" value="TRANSCRIPTIONAL REGULATOR, ARSR FAMILY"/>
    <property type="match status" value="1"/>
</dbReference>
<dbReference type="SUPFAM" id="SSF46785">
    <property type="entry name" value="Winged helix' DNA-binding domain"/>
    <property type="match status" value="1"/>
</dbReference>
<dbReference type="RefSeq" id="WP_083943531.1">
    <property type="nucleotide sequence ID" value="NZ_CP113864.1"/>
</dbReference>
<accession>A0ABY7BG24</accession>
<dbReference type="EMBL" id="CP113864">
    <property type="protein sequence ID" value="WAM31778.1"/>
    <property type="molecule type" value="Genomic_DNA"/>
</dbReference>
<reference evidence="5" key="1">
    <citation type="submission" date="2022-12" db="EMBL/GenBank/DDBJ databases">
        <authorList>
            <person name="Bing R.G."/>
            <person name="Willard D.J."/>
            <person name="Manesh M.J.H."/>
            <person name="Laemthong T."/>
            <person name="Crosby J.R."/>
            <person name="Kelly R.M."/>
        </authorList>
    </citation>
    <scope>NUCLEOTIDE SEQUENCE</scope>
    <source>
        <strain evidence="5">DSM 8991</strain>
    </source>
</reference>
<dbReference type="InterPro" id="IPR051081">
    <property type="entry name" value="HTH_MetalResp_TranReg"/>
</dbReference>
<dbReference type="InterPro" id="IPR001845">
    <property type="entry name" value="HTH_ArsR_DNA-bd_dom"/>
</dbReference>
<proteinExistence type="predicted"/>
<evidence type="ECO:0000256" key="3">
    <source>
        <dbReference type="ARBA" id="ARBA00023163"/>
    </source>
</evidence>
<gene>
    <name evidence="5" type="ORF">OTJ99_000230</name>
</gene>
<dbReference type="Gene3D" id="1.10.10.10">
    <property type="entry name" value="Winged helix-like DNA-binding domain superfamily/Winged helix DNA-binding domain"/>
    <property type="match status" value="1"/>
</dbReference>
<dbReference type="CDD" id="cd00090">
    <property type="entry name" value="HTH_ARSR"/>
    <property type="match status" value="1"/>
</dbReference>
<dbReference type="InterPro" id="IPR036390">
    <property type="entry name" value="WH_DNA-bd_sf"/>
</dbReference>
<feature type="domain" description="HTH arsR-type" evidence="4">
    <location>
        <begin position="1"/>
        <end position="95"/>
    </location>
</feature>
<sequence>MKLVKDEALAKVFKALSHPLRVKIVKILLDGEKCVCELNRLVEYSQPNLSQHLKILKDAGVVDTRKVGLNIHYRIKNEYVKLLLKDAEEIVISNIETLSTAHAPDDI</sequence>
<organism evidence="5 6">
    <name type="scientific">Caldicellulosiruptor naganoensis</name>
    <dbReference type="NCBI Taxonomy" id="29324"/>
    <lineage>
        <taxon>Bacteria</taxon>
        <taxon>Bacillati</taxon>
        <taxon>Bacillota</taxon>
        <taxon>Bacillota incertae sedis</taxon>
        <taxon>Caldicellulosiruptorales</taxon>
        <taxon>Caldicellulosiruptoraceae</taxon>
        <taxon>Caldicellulosiruptor</taxon>
    </lineage>
</organism>
<evidence type="ECO:0000256" key="2">
    <source>
        <dbReference type="ARBA" id="ARBA00023125"/>
    </source>
</evidence>
<protein>
    <submittedName>
        <fullName evidence="5">Metalloregulator ArsR/SmtB family transcription factor</fullName>
    </submittedName>
</protein>
<dbReference type="SMART" id="SM00418">
    <property type="entry name" value="HTH_ARSR"/>
    <property type="match status" value="1"/>
</dbReference>
<keyword evidence="6" id="KW-1185">Reference proteome</keyword>